<keyword evidence="9" id="KW-1185">Reference proteome</keyword>
<keyword evidence="4 6" id="KW-0648">Protein biosynthesis</keyword>
<evidence type="ECO:0000256" key="3">
    <source>
        <dbReference type="ARBA" id="ARBA00022840"/>
    </source>
</evidence>
<dbReference type="OrthoDB" id="1724216at2759"/>
<dbReference type="AlphaFoldDB" id="A0A8B9APD3"/>
<keyword evidence="7" id="KW-0472">Membrane</keyword>
<sequence length="151" mass="17741">MKWGLIDEGMATLGMKQDMQSENKNMYDLIAYRIKVTPIHVRVTTGVYIQVMIMLTAFWILLKTSHIHYARLNLRFVVLHIYYWLLAALGLYQPYVWKYSRLNISNTVMSKRKLNRLVTEKWVDGWDDPRLMTLAGLRRRGVSATSINAFI</sequence>
<comment type="similarity">
    <text evidence="6">Belongs to the class-I aminoacyl-tRNA synthetase family.</text>
</comment>
<dbReference type="Pfam" id="PF00749">
    <property type="entry name" value="tRNA-synt_1c"/>
    <property type="match status" value="1"/>
</dbReference>
<dbReference type="InterPro" id="IPR050132">
    <property type="entry name" value="Gln/Glu-tRNA_Ligase"/>
</dbReference>
<evidence type="ECO:0000256" key="5">
    <source>
        <dbReference type="ARBA" id="ARBA00023146"/>
    </source>
</evidence>
<dbReference type="RefSeq" id="XP_038985174.1">
    <property type="nucleotide sequence ID" value="XM_039129246.1"/>
</dbReference>
<dbReference type="GO" id="GO:0005829">
    <property type="term" value="C:cytosol"/>
    <property type="evidence" value="ECO:0007669"/>
    <property type="project" value="TreeGrafter"/>
</dbReference>
<evidence type="ECO:0000256" key="1">
    <source>
        <dbReference type="ARBA" id="ARBA00022598"/>
    </source>
</evidence>
<keyword evidence="7" id="KW-1133">Transmembrane helix</keyword>
<dbReference type="PANTHER" id="PTHR43097">
    <property type="entry name" value="GLUTAMINE-TRNA LIGASE"/>
    <property type="match status" value="1"/>
</dbReference>
<dbReference type="GeneID" id="120111628"/>
<keyword evidence="7" id="KW-0812">Transmembrane</keyword>
<evidence type="ECO:0000313" key="10">
    <source>
        <dbReference type="RefSeq" id="XP_038985174.1"/>
    </source>
</evidence>
<dbReference type="Proteomes" id="UP000228380">
    <property type="component" value="Chromosome 8"/>
</dbReference>
<keyword evidence="2 6" id="KW-0547">Nucleotide-binding</keyword>
<feature type="domain" description="Glutamyl/glutaminyl-tRNA synthetase class Ib catalytic" evidence="8">
    <location>
        <begin position="4"/>
        <end position="151"/>
    </location>
</feature>
<evidence type="ECO:0000256" key="6">
    <source>
        <dbReference type="RuleBase" id="RU363037"/>
    </source>
</evidence>
<keyword evidence="1 6" id="KW-0436">Ligase</keyword>
<evidence type="ECO:0000256" key="2">
    <source>
        <dbReference type="ARBA" id="ARBA00022741"/>
    </source>
</evidence>
<accession>A0A8B9APD3</accession>
<dbReference type="SUPFAM" id="SSF52374">
    <property type="entry name" value="Nucleotidylyl transferase"/>
    <property type="match status" value="1"/>
</dbReference>
<gene>
    <name evidence="10" type="primary">LOC120111628</name>
</gene>
<dbReference type="KEGG" id="pda:120111628"/>
<keyword evidence="5 6" id="KW-0030">Aminoacyl-tRNA synthetase</keyword>
<evidence type="ECO:0000256" key="7">
    <source>
        <dbReference type="SAM" id="Phobius"/>
    </source>
</evidence>
<evidence type="ECO:0000313" key="9">
    <source>
        <dbReference type="Proteomes" id="UP000228380"/>
    </source>
</evidence>
<keyword evidence="3 6" id="KW-0067">ATP-binding</keyword>
<reference evidence="9" key="1">
    <citation type="journal article" date="2019" name="Nat. Commun.">
        <title>Genome-wide association mapping of date palm fruit traits.</title>
        <authorList>
            <person name="Hazzouri K.M."/>
            <person name="Gros-Balthazard M."/>
            <person name="Flowers J.M."/>
            <person name="Copetti D."/>
            <person name="Lemansour A."/>
            <person name="Lebrun M."/>
            <person name="Masmoudi K."/>
            <person name="Ferrand S."/>
            <person name="Dhar M.I."/>
            <person name="Fresquez Z.A."/>
            <person name="Rosas U."/>
            <person name="Zhang J."/>
            <person name="Talag J."/>
            <person name="Lee S."/>
            <person name="Kudrna D."/>
            <person name="Powell R.F."/>
            <person name="Leitch I.J."/>
            <person name="Krueger R.R."/>
            <person name="Wing R.A."/>
            <person name="Amiri K.M.A."/>
            <person name="Purugganan M.D."/>
        </authorList>
    </citation>
    <scope>NUCLEOTIDE SEQUENCE [LARGE SCALE GENOMIC DNA]</scope>
    <source>
        <strain evidence="9">cv. Khalas</strain>
    </source>
</reference>
<name>A0A8B9APD3_PHODC</name>
<dbReference type="InterPro" id="IPR020058">
    <property type="entry name" value="Glu/Gln-tRNA-synth_Ib_cat-dom"/>
</dbReference>
<dbReference type="InterPro" id="IPR014729">
    <property type="entry name" value="Rossmann-like_a/b/a_fold"/>
</dbReference>
<evidence type="ECO:0000259" key="8">
    <source>
        <dbReference type="Pfam" id="PF00749"/>
    </source>
</evidence>
<dbReference type="PANTHER" id="PTHR43097:SF4">
    <property type="entry name" value="GLUTAMINE--TRNA LIGASE"/>
    <property type="match status" value="1"/>
</dbReference>
<dbReference type="Gene3D" id="3.40.50.620">
    <property type="entry name" value="HUPs"/>
    <property type="match status" value="1"/>
</dbReference>
<reference evidence="10" key="2">
    <citation type="submission" date="2025-08" db="UniProtKB">
        <authorList>
            <consortium name="RefSeq"/>
        </authorList>
    </citation>
    <scope>IDENTIFICATION</scope>
    <source>
        <tissue evidence="10">Young leaves</tissue>
    </source>
</reference>
<feature type="transmembrane region" description="Helical" evidence="7">
    <location>
        <begin position="74"/>
        <end position="92"/>
    </location>
</feature>
<dbReference type="GO" id="GO:0004819">
    <property type="term" value="F:glutamine-tRNA ligase activity"/>
    <property type="evidence" value="ECO:0007669"/>
    <property type="project" value="TreeGrafter"/>
</dbReference>
<feature type="transmembrane region" description="Helical" evidence="7">
    <location>
        <begin position="43"/>
        <end position="62"/>
    </location>
</feature>
<organism evidence="9 10">
    <name type="scientific">Phoenix dactylifera</name>
    <name type="common">Date palm</name>
    <dbReference type="NCBI Taxonomy" id="42345"/>
    <lineage>
        <taxon>Eukaryota</taxon>
        <taxon>Viridiplantae</taxon>
        <taxon>Streptophyta</taxon>
        <taxon>Embryophyta</taxon>
        <taxon>Tracheophyta</taxon>
        <taxon>Spermatophyta</taxon>
        <taxon>Magnoliopsida</taxon>
        <taxon>Liliopsida</taxon>
        <taxon>Arecaceae</taxon>
        <taxon>Coryphoideae</taxon>
        <taxon>Phoeniceae</taxon>
        <taxon>Phoenix</taxon>
    </lineage>
</organism>
<dbReference type="GO" id="GO:0005524">
    <property type="term" value="F:ATP binding"/>
    <property type="evidence" value="ECO:0007669"/>
    <property type="project" value="UniProtKB-KW"/>
</dbReference>
<proteinExistence type="inferred from homology"/>
<evidence type="ECO:0000256" key="4">
    <source>
        <dbReference type="ARBA" id="ARBA00022917"/>
    </source>
</evidence>
<dbReference type="GO" id="GO:0006425">
    <property type="term" value="P:glutaminyl-tRNA aminoacylation"/>
    <property type="evidence" value="ECO:0007669"/>
    <property type="project" value="TreeGrafter"/>
</dbReference>
<protein>
    <submittedName>
        <fullName evidence="10">Glutamine--tRNA ligase-like</fullName>
    </submittedName>
</protein>